<feature type="signal peptide" evidence="1">
    <location>
        <begin position="1"/>
        <end position="21"/>
    </location>
</feature>
<keyword evidence="1" id="KW-0732">Signal</keyword>
<proteinExistence type="predicted"/>
<name>A0A914QDU1_9BILA</name>
<evidence type="ECO:0000313" key="3">
    <source>
        <dbReference type="WBParaSite" id="PDA_v2.g29819.t1"/>
    </source>
</evidence>
<sequence>MRPNIFLLLFFAAVFIFEAAASNCLSSLAPSTKKFVKPKINGPYSRFLDNGKYVIIARDHVTFWLKIPNPHTTELTINFRVVDKYGIGEFNLYIQLFGPDDGCLLQEEAKAAAGQPGSISIDYDCGCELYENGKGESYLLMELWTDKIIYHDMSFEQDGDQLEMYLDEKEAEKWNKMPTCPNIWINKKVMETKINGKEIHGMRYTSELWREQFNGKKLFYQKNGNDYINLDSRDMVMFLERKDVLEKVYVMLELQEGKILNDNIEIKIEVDGAAPDKYYELINGGKGLKIFFKHTECLQVPVYIGLVRYVIQTSIPGMLRASVSL</sequence>
<dbReference type="WBParaSite" id="PDA_v2.g29819.t1">
    <property type="protein sequence ID" value="PDA_v2.g29819.t1"/>
    <property type="gene ID" value="PDA_v2.g29819"/>
</dbReference>
<dbReference type="AlphaFoldDB" id="A0A914QDU1"/>
<accession>A0A914QDU1</accession>
<reference evidence="3" key="1">
    <citation type="submission" date="2022-11" db="UniProtKB">
        <authorList>
            <consortium name="WormBaseParasite"/>
        </authorList>
    </citation>
    <scope>IDENTIFICATION</scope>
</reference>
<evidence type="ECO:0000256" key="1">
    <source>
        <dbReference type="SAM" id="SignalP"/>
    </source>
</evidence>
<protein>
    <submittedName>
        <fullName evidence="3">Uncharacterized protein</fullName>
    </submittedName>
</protein>
<evidence type="ECO:0000313" key="2">
    <source>
        <dbReference type="Proteomes" id="UP000887578"/>
    </source>
</evidence>
<dbReference type="Proteomes" id="UP000887578">
    <property type="component" value="Unplaced"/>
</dbReference>
<keyword evidence="2" id="KW-1185">Reference proteome</keyword>
<organism evidence="2 3">
    <name type="scientific">Panagrolaimus davidi</name>
    <dbReference type="NCBI Taxonomy" id="227884"/>
    <lineage>
        <taxon>Eukaryota</taxon>
        <taxon>Metazoa</taxon>
        <taxon>Ecdysozoa</taxon>
        <taxon>Nematoda</taxon>
        <taxon>Chromadorea</taxon>
        <taxon>Rhabditida</taxon>
        <taxon>Tylenchina</taxon>
        <taxon>Panagrolaimomorpha</taxon>
        <taxon>Panagrolaimoidea</taxon>
        <taxon>Panagrolaimidae</taxon>
        <taxon>Panagrolaimus</taxon>
    </lineage>
</organism>
<feature type="chain" id="PRO_5037871722" evidence="1">
    <location>
        <begin position="22"/>
        <end position="325"/>
    </location>
</feature>